<gene>
    <name evidence="1" type="ORF">ASPZODRAFT_1207208</name>
</gene>
<dbReference type="RefSeq" id="XP_022577554.1">
    <property type="nucleotide sequence ID" value="XM_022721262.1"/>
</dbReference>
<evidence type="ECO:0000313" key="1">
    <source>
        <dbReference type="EMBL" id="OJJ43044.1"/>
    </source>
</evidence>
<dbReference type="EMBL" id="KV878354">
    <property type="protein sequence ID" value="OJJ43044.1"/>
    <property type="molecule type" value="Genomic_DNA"/>
</dbReference>
<dbReference type="Proteomes" id="UP000184188">
    <property type="component" value="Unassembled WGS sequence"/>
</dbReference>
<organism evidence="1 2">
    <name type="scientific">Penicilliopsis zonata CBS 506.65</name>
    <dbReference type="NCBI Taxonomy" id="1073090"/>
    <lineage>
        <taxon>Eukaryota</taxon>
        <taxon>Fungi</taxon>
        <taxon>Dikarya</taxon>
        <taxon>Ascomycota</taxon>
        <taxon>Pezizomycotina</taxon>
        <taxon>Eurotiomycetes</taxon>
        <taxon>Eurotiomycetidae</taxon>
        <taxon>Eurotiales</taxon>
        <taxon>Aspergillaceae</taxon>
        <taxon>Penicilliopsis</taxon>
    </lineage>
</organism>
<dbReference type="OrthoDB" id="4221763at2759"/>
<name>A0A1L9S7C1_9EURO</name>
<sequence>MSSAQIMQNLLNRGRQQLSTLRSRFGSSAEKQPRKETHLLRTSLSAHRPVWVTAGGGTYTTLERKTKKIQQKKSTLC</sequence>
<dbReference type="VEuPathDB" id="FungiDB:ASPZODRAFT_1207208"/>
<dbReference type="AlphaFoldDB" id="A0A1L9S7C1"/>
<proteinExistence type="predicted"/>
<evidence type="ECO:0000313" key="2">
    <source>
        <dbReference type="Proteomes" id="UP000184188"/>
    </source>
</evidence>
<dbReference type="GeneID" id="34607727"/>
<protein>
    <submittedName>
        <fullName evidence="1">Uncharacterized protein</fullName>
    </submittedName>
</protein>
<reference evidence="2" key="1">
    <citation type="journal article" date="2017" name="Genome Biol.">
        <title>Comparative genomics reveals high biological diversity and specific adaptations in the industrially and medically important fungal genus Aspergillus.</title>
        <authorList>
            <person name="de Vries R.P."/>
            <person name="Riley R."/>
            <person name="Wiebenga A."/>
            <person name="Aguilar-Osorio G."/>
            <person name="Amillis S."/>
            <person name="Uchima C.A."/>
            <person name="Anderluh G."/>
            <person name="Asadollahi M."/>
            <person name="Askin M."/>
            <person name="Barry K."/>
            <person name="Battaglia E."/>
            <person name="Bayram O."/>
            <person name="Benocci T."/>
            <person name="Braus-Stromeyer S.A."/>
            <person name="Caldana C."/>
            <person name="Canovas D."/>
            <person name="Cerqueira G.C."/>
            <person name="Chen F."/>
            <person name="Chen W."/>
            <person name="Choi C."/>
            <person name="Clum A."/>
            <person name="Dos Santos R.A."/>
            <person name="Damasio A.R."/>
            <person name="Diallinas G."/>
            <person name="Emri T."/>
            <person name="Fekete E."/>
            <person name="Flipphi M."/>
            <person name="Freyberg S."/>
            <person name="Gallo A."/>
            <person name="Gournas C."/>
            <person name="Habgood R."/>
            <person name="Hainaut M."/>
            <person name="Harispe M.L."/>
            <person name="Henrissat B."/>
            <person name="Hilden K.S."/>
            <person name="Hope R."/>
            <person name="Hossain A."/>
            <person name="Karabika E."/>
            <person name="Karaffa L."/>
            <person name="Karanyi Z."/>
            <person name="Krasevec N."/>
            <person name="Kuo A."/>
            <person name="Kusch H."/>
            <person name="LaButti K."/>
            <person name="Lagendijk E.L."/>
            <person name="Lapidus A."/>
            <person name="Levasseur A."/>
            <person name="Lindquist E."/>
            <person name="Lipzen A."/>
            <person name="Logrieco A.F."/>
            <person name="MacCabe A."/>
            <person name="Maekelae M.R."/>
            <person name="Malavazi I."/>
            <person name="Melin P."/>
            <person name="Meyer V."/>
            <person name="Mielnichuk N."/>
            <person name="Miskei M."/>
            <person name="Molnar A.P."/>
            <person name="Mule G."/>
            <person name="Ngan C.Y."/>
            <person name="Orejas M."/>
            <person name="Orosz E."/>
            <person name="Ouedraogo J.P."/>
            <person name="Overkamp K.M."/>
            <person name="Park H.-S."/>
            <person name="Perrone G."/>
            <person name="Piumi F."/>
            <person name="Punt P.J."/>
            <person name="Ram A.F."/>
            <person name="Ramon A."/>
            <person name="Rauscher S."/>
            <person name="Record E."/>
            <person name="Riano-Pachon D.M."/>
            <person name="Robert V."/>
            <person name="Roehrig J."/>
            <person name="Ruller R."/>
            <person name="Salamov A."/>
            <person name="Salih N.S."/>
            <person name="Samson R.A."/>
            <person name="Sandor E."/>
            <person name="Sanguinetti M."/>
            <person name="Schuetze T."/>
            <person name="Sepcic K."/>
            <person name="Shelest E."/>
            <person name="Sherlock G."/>
            <person name="Sophianopoulou V."/>
            <person name="Squina F.M."/>
            <person name="Sun H."/>
            <person name="Susca A."/>
            <person name="Todd R.B."/>
            <person name="Tsang A."/>
            <person name="Unkles S.E."/>
            <person name="van de Wiele N."/>
            <person name="van Rossen-Uffink D."/>
            <person name="Oliveira J.V."/>
            <person name="Vesth T.C."/>
            <person name="Visser J."/>
            <person name="Yu J.-H."/>
            <person name="Zhou M."/>
            <person name="Andersen M.R."/>
            <person name="Archer D.B."/>
            <person name="Baker S.E."/>
            <person name="Benoit I."/>
            <person name="Brakhage A.A."/>
            <person name="Braus G.H."/>
            <person name="Fischer R."/>
            <person name="Frisvad J.C."/>
            <person name="Goldman G.H."/>
            <person name="Houbraken J."/>
            <person name="Oakley B."/>
            <person name="Pocsi I."/>
            <person name="Scazzocchio C."/>
            <person name="Seiboth B."/>
            <person name="vanKuyk P.A."/>
            <person name="Wortman J."/>
            <person name="Dyer P.S."/>
            <person name="Grigoriev I.V."/>
        </authorList>
    </citation>
    <scope>NUCLEOTIDE SEQUENCE [LARGE SCALE GENOMIC DNA]</scope>
    <source>
        <strain evidence="2">CBS 506.65</strain>
    </source>
</reference>
<keyword evidence="2" id="KW-1185">Reference proteome</keyword>
<accession>A0A1L9S7C1</accession>